<dbReference type="EMBL" id="JACKWY010000003">
    <property type="protein sequence ID" value="MBB6714189.1"/>
    <property type="molecule type" value="Genomic_DNA"/>
</dbReference>
<dbReference type="AlphaFoldDB" id="A0A1H0VTY3"/>
<reference evidence="3 4" key="1">
    <citation type="submission" date="2016-10" db="EMBL/GenBank/DDBJ databases">
        <authorList>
            <person name="de Groot N.N."/>
        </authorList>
    </citation>
    <scope>NUCLEOTIDE SEQUENCE [LARGE SCALE GENOMIC DNA]</scope>
    <source>
        <strain evidence="3 4">DSM 12272</strain>
    </source>
</reference>
<evidence type="ECO:0000256" key="1">
    <source>
        <dbReference type="SAM" id="MobiDB-lite"/>
    </source>
</evidence>
<reference evidence="2 5" key="2">
    <citation type="submission" date="2020-08" db="EMBL/GenBank/DDBJ databases">
        <title>Clostridia isolated from Swiss meat.</title>
        <authorList>
            <person name="Wambui J."/>
            <person name="Stevens M.J.A."/>
            <person name="Stephan R."/>
        </authorList>
    </citation>
    <scope>NUCLEOTIDE SEQUENCE [LARGE SCALE GENOMIC DNA]</scope>
    <source>
        <strain evidence="2 5">CM001</strain>
    </source>
</reference>
<dbReference type="Proteomes" id="UP000585258">
    <property type="component" value="Unassembled WGS sequence"/>
</dbReference>
<dbReference type="InterPro" id="IPR014202">
    <property type="entry name" value="Spore_II_R"/>
</dbReference>
<sequence length="229" mass="25918">MRRRLSIIILVIIGTIGLLNGCVSSESGQGSLNGKQLVLEDIQNEIIRFHVLANSDTEEDQKLKLKVRDKVIENMASKFIGISNIDDARKIMLDSMDEVNSIAKEVIEENGYSYGVKSELSRENFPDKMYGDTLFPQGNYEAFRILIGEANGQNWWCVMFPPLCFVDESKQAVNSDETKESLEKVIDKDKDSDKGNIIDKSKDSDQEDNVDNKQKIKFKSKLLEMLKGN</sequence>
<dbReference type="NCBIfam" id="TIGR02837">
    <property type="entry name" value="spore_II_R"/>
    <property type="match status" value="1"/>
</dbReference>
<evidence type="ECO:0000313" key="2">
    <source>
        <dbReference type="EMBL" id="MBB6714189.1"/>
    </source>
</evidence>
<accession>A0A1H0VTY3</accession>
<name>A0A1H0VTY3_9CLOT</name>
<dbReference type="OrthoDB" id="9793324at2"/>
<organism evidence="3 4">
    <name type="scientific">Clostridium gasigenes</name>
    <dbReference type="NCBI Taxonomy" id="94869"/>
    <lineage>
        <taxon>Bacteria</taxon>
        <taxon>Bacillati</taxon>
        <taxon>Bacillota</taxon>
        <taxon>Clostridia</taxon>
        <taxon>Eubacteriales</taxon>
        <taxon>Clostridiaceae</taxon>
        <taxon>Clostridium</taxon>
    </lineage>
</organism>
<dbReference type="GeneID" id="65308614"/>
<evidence type="ECO:0000313" key="3">
    <source>
        <dbReference type="EMBL" id="SDP81813.1"/>
    </source>
</evidence>
<dbReference type="EMBL" id="FNJM01000019">
    <property type="protein sequence ID" value="SDP81813.1"/>
    <property type="molecule type" value="Genomic_DNA"/>
</dbReference>
<dbReference type="Proteomes" id="UP000198597">
    <property type="component" value="Unassembled WGS sequence"/>
</dbReference>
<evidence type="ECO:0000313" key="5">
    <source>
        <dbReference type="Proteomes" id="UP000585258"/>
    </source>
</evidence>
<dbReference type="STRING" id="94869.SAMN04488529_11941"/>
<protein>
    <submittedName>
        <fullName evidence="3">Stage II sporulation protein R</fullName>
    </submittedName>
</protein>
<keyword evidence="4" id="KW-1185">Reference proteome</keyword>
<gene>
    <name evidence="2" type="primary">spoIIR</name>
    <name evidence="2" type="ORF">H7E68_05495</name>
    <name evidence="3" type="ORF">SAMN04488529_11941</name>
</gene>
<feature type="region of interest" description="Disordered" evidence="1">
    <location>
        <begin position="176"/>
        <end position="211"/>
    </location>
</feature>
<dbReference type="RefSeq" id="WP_089973265.1">
    <property type="nucleotide sequence ID" value="NZ_CP071376.1"/>
</dbReference>
<evidence type="ECO:0000313" key="4">
    <source>
        <dbReference type="Proteomes" id="UP000198597"/>
    </source>
</evidence>
<dbReference type="Pfam" id="PF09551">
    <property type="entry name" value="Spore_II_R"/>
    <property type="match status" value="1"/>
</dbReference>
<proteinExistence type="predicted"/>